<proteinExistence type="predicted"/>
<dbReference type="EMBL" id="LQZT01000001">
    <property type="protein sequence ID" value="OCW59122.1"/>
    <property type="molecule type" value="Genomic_DNA"/>
</dbReference>
<feature type="transmembrane region" description="Helical" evidence="1">
    <location>
        <begin position="35"/>
        <end position="58"/>
    </location>
</feature>
<accession>A0A1C1Z080</accession>
<comment type="caution">
    <text evidence="3">The sequence shown here is derived from an EMBL/GenBank/DDBJ whole genome shotgun (WGS) entry which is preliminary data.</text>
</comment>
<sequence>MFKTNVGGIDRVLRIVVGLVLLALFFVYPDAPWRYYTLIGIVPLLTGLLSTCPLYSIIGVSTCPAKRA</sequence>
<organism evidence="3 4">
    <name type="scientific">Hoeflea olei</name>
    <dbReference type="NCBI Taxonomy" id="1480615"/>
    <lineage>
        <taxon>Bacteria</taxon>
        <taxon>Pseudomonadati</taxon>
        <taxon>Pseudomonadota</taxon>
        <taxon>Alphaproteobacteria</taxon>
        <taxon>Hyphomicrobiales</taxon>
        <taxon>Rhizobiaceae</taxon>
        <taxon>Hoeflea</taxon>
    </lineage>
</organism>
<evidence type="ECO:0000256" key="1">
    <source>
        <dbReference type="SAM" id="Phobius"/>
    </source>
</evidence>
<name>A0A1C1Z080_9HYPH</name>
<gene>
    <name evidence="3" type="ORF">AWJ14_08620</name>
</gene>
<dbReference type="AlphaFoldDB" id="A0A1C1Z080"/>
<dbReference type="Proteomes" id="UP000094795">
    <property type="component" value="Unassembled WGS sequence"/>
</dbReference>
<dbReference type="InterPro" id="IPR021309">
    <property type="entry name" value="YgaP-like_TM"/>
</dbReference>
<keyword evidence="1" id="KW-0472">Membrane</keyword>
<feature type="transmembrane region" description="Helical" evidence="1">
    <location>
        <begin position="12"/>
        <end position="29"/>
    </location>
</feature>
<evidence type="ECO:0000313" key="3">
    <source>
        <dbReference type="EMBL" id="OCW59122.1"/>
    </source>
</evidence>
<dbReference type="OrthoDB" id="9804804at2"/>
<dbReference type="Pfam" id="PF11127">
    <property type="entry name" value="YgaP-like_TM"/>
    <property type="match status" value="1"/>
</dbReference>
<keyword evidence="1" id="KW-1133">Transmembrane helix</keyword>
<keyword evidence="1" id="KW-0812">Transmembrane</keyword>
<protein>
    <recommendedName>
        <fullName evidence="2">Inner membrane protein YgaP-like transmembrane domain-containing protein</fullName>
    </recommendedName>
</protein>
<evidence type="ECO:0000259" key="2">
    <source>
        <dbReference type="Pfam" id="PF11127"/>
    </source>
</evidence>
<reference evidence="3 4" key="1">
    <citation type="submission" date="2015-12" db="EMBL/GenBank/DDBJ databases">
        <authorList>
            <person name="Shamseldin A."/>
            <person name="Moawad H."/>
            <person name="Abd El-Rahim W.M."/>
            <person name="Sadowsky M.J."/>
        </authorList>
    </citation>
    <scope>NUCLEOTIDE SEQUENCE [LARGE SCALE GENOMIC DNA]</scope>
    <source>
        <strain evidence="3 4">JC234</strain>
    </source>
</reference>
<evidence type="ECO:0000313" key="4">
    <source>
        <dbReference type="Proteomes" id="UP000094795"/>
    </source>
</evidence>
<keyword evidence="4" id="KW-1185">Reference proteome</keyword>
<dbReference type="RefSeq" id="WP_066173229.1">
    <property type="nucleotide sequence ID" value="NZ_LQZT01000001.1"/>
</dbReference>
<feature type="domain" description="Inner membrane protein YgaP-like transmembrane" evidence="2">
    <location>
        <begin position="3"/>
        <end position="66"/>
    </location>
</feature>
<dbReference type="STRING" id="1480615.AWJ14_08620"/>